<dbReference type="Proteomes" id="UP000177328">
    <property type="component" value="Unassembled WGS sequence"/>
</dbReference>
<proteinExistence type="predicted"/>
<protein>
    <submittedName>
        <fullName evidence="1">Uncharacterized protein</fullName>
    </submittedName>
</protein>
<name>A0A1F5KJK6_9BACT</name>
<reference evidence="1 2" key="1">
    <citation type="journal article" date="2016" name="Nat. Commun.">
        <title>Thousands of microbial genomes shed light on interconnected biogeochemical processes in an aquifer system.</title>
        <authorList>
            <person name="Anantharaman K."/>
            <person name="Brown C.T."/>
            <person name="Hug L.A."/>
            <person name="Sharon I."/>
            <person name="Castelle C.J."/>
            <person name="Probst A.J."/>
            <person name="Thomas B.C."/>
            <person name="Singh A."/>
            <person name="Wilkins M.J."/>
            <person name="Karaoz U."/>
            <person name="Brodie E.L."/>
            <person name="Williams K.H."/>
            <person name="Hubbard S.S."/>
            <person name="Banfield J.F."/>
        </authorList>
    </citation>
    <scope>NUCLEOTIDE SEQUENCE [LARGE SCALE GENOMIC DNA]</scope>
</reference>
<organism evidence="1 2">
    <name type="scientific">Candidatus Daviesbacteria bacterium RIFCSPHIGHO2_02_FULL_43_12</name>
    <dbReference type="NCBI Taxonomy" id="1797776"/>
    <lineage>
        <taxon>Bacteria</taxon>
        <taxon>Candidatus Daviesiibacteriota</taxon>
    </lineage>
</organism>
<dbReference type="AlphaFoldDB" id="A0A1F5KJK6"/>
<accession>A0A1F5KJK6</accession>
<comment type="caution">
    <text evidence="1">The sequence shown here is derived from an EMBL/GenBank/DDBJ whole genome shotgun (WGS) entry which is preliminary data.</text>
</comment>
<evidence type="ECO:0000313" key="1">
    <source>
        <dbReference type="EMBL" id="OGE41117.1"/>
    </source>
</evidence>
<sequence length="298" mass="34179">MSERSKINKVLASLPLQTCSIEANPVTGESGWKAPHGKLFRVTGRFSINWLESHPNWPQPQDSSDLLRAGNHMLYKRLLKKAKGDDKKALSDLLQELDLDEFNGYMPPTSFEGKWLVKSAETDRNPYEIRRSRDSDELYVKQDVDIWYERSPLVLTTKDLGPSLRDPVVFEDEDGDLRWMQAYAEVVPGHAPIELVCFAEPYPNIYTPKQRPRDKLILPVPVRGSDAFFDTLERGLGKIDLNQRLQEVRNHRMLGMPFADDPLRGFVLPSPARIALPRTPRILRADQRTESPDEDIEF</sequence>
<gene>
    <name evidence="1" type="ORF">A3D25_01100</name>
</gene>
<dbReference type="EMBL" id="MFDD01000002">
    <property type="protein sequence ID" value="OGE41117.1"/>
    <property type="molecule type" value="Genomic_DNA"/>
</dbReference>
<evidence type="ECO:0000313" key="2">
    <source>
        <dbReference type="Proteomes" id="UP000177328"/>
    </source>
</evidence>